<evidence type="ECO:0000313" key="3">
    <source>
        <dbReference type="Proteomes" id="UP000734854"/>
    </source>
</evidence>
<dbReference type="Gene3D" id="2.160.20.70">
    <property type="match status" value="1"/>
</dbReference>
<dbReference type="AlphaFoldDB" id="A0A8J5ICZ1"/>
<accession>A0A8J5ICZ1</accession>
<comment type="caution">
    <text evidence="2">The sequence shown here is derived from an EMBL/GenBank/DDBJ whole genome shotgun (WGS) entry which is preliminary data.</text>
</comment>
<reference evidence="2 3" key="1">
    <citation type="submission" date="2020-08" db="EMBL/GenBank/DDBJ databases">
        <title>Plant Genome Project.</title>
        <authorList>
            <person name="Zhang R.-G."/>
        </authorList>
    </citation>
    <scope>NUCLEOTIDE SEQUENCE [LARGE SCALE GENOMIC DNA]</scope>
    <source>
        <tissue evidence="2">Rhizome</tissue>
    </source>
</reference>
<dbReference type="InterPro" id="IPR016098">
    <property type="entry name" value="CAP/MinC_C"/>
</dbReference>
<keyword evidence="3" id="KW-1185">Reference proteome</keyword>
<organism evidence="2 3">
    <name type="scientific">Zingiber officinale</name>
    <name type="common">Ginger</name>
    <name type="synonym">Amomum zingiber</name>
    <dbReference type="NCBI Taxonomy" id="94328"/>
    <lineage>
        <taxon>Eukaryota</taxon>
        <taxon>Viridiplantae</taxon>
        <taxon>Streptophyta</taxon>
        <taxon>Embryophyta</taxon>
        <taxon>Tracheophyta</taxon>
        <taxon>Spermatophyta</taxon>
        <taxon>Magnoliopsida</taxon>
        <taxon>Liliopsida</taxon>
        <taxon>Zingiberales</taxon>
        <taxon>Zingiberaceae</taxon>
        <taxon>Zingiber</taxon>
    </lineage>
</organism>
<dbReference type="InterPro" id="IPR039589">
    <property type="entry name" value="TBCC1"/>
</dbReference>
<dbReference type="Pfam" id="PF07986">
    <property type="entry name" value="TBCC"/>
    <property type="match status" value="1"/>
</dbReference>
<evidence type="ECO:0000313" key="2">
    <source>
        <dbReference type="EMBL" id="KAG6531874.1"/>
    </source>
</evidence>
<dbReference type="EMBL" id="JACMSC010000002">
    <property type="protein sequence ID" value="KAG6531874.1"/>
    <property type="molecule type" value="Genomic_DNA"/>
</dbReference>
<feature type="domain" description="Tubulin binding cofactor C-like" evidence="1">
    <location>
        <begin position="19"/>
        <end position="58"/>
    </location>
</feature>
<dbReference type="PANTHER" id="PTHR16052:SF0">
    <property type="entry name" value="TBCC DOMAIN-CONTAINING PROTEIN 1"/>
    <property type="match status" value="1"/>
</dbReference>
<dbReference type="InterPro" id="IPR012945">
    <property type="entry name" value="Tubulin-bd_cofactor_C_dom"/>
</dbReference>
<sequence>MASQSNPYAVLSKNEVVVLQVLNCHDSVIYILAPLRLATVYGCSDATILLGAVGKVCCMPILNFQYHYDYHFSVYSM</sequence>
<name>A0A8J5ICZ1_ZINOF</name>
<proteinExistence type="predicted"/>
<gene>
    <name evidence="2" type="ORF">ZIOFF_005709</name>
</gene>
<evidence type="ECO:0000259" key="1">
    <source>
        <dbReference type="Pfam" id="PF07986"/>
    </source>
</evidence>
<dbReference type="PANTHER" id="PTHR16052">
    <property type="entry name" value="TBCC DOMAIN-CONTAINING PROTEIN 1"/>
    <property type="match status" value="1"/>
</dbReference>
<protein>
    <recommendedName>
        <fullName evidence="1">Tubulin binding cofactor C-like domain-containing protein</fullName>
    </recommendedName>
</protein>
<dbReference type="Proteomes" id="UP000734854">
    <property type="component" value="Unassembled WGS sequence"/>
</dbReference>